<evidence type="ECO:0000256" key="2">
    <source>
        <dbReference type="ARBA" id="ARBA00037999"/>
    </source>
</evidence>
<reference evidence="4 5" key="1">
    <citation type="journal article" date="2019" name="Int. J. Syst. Evol. Microbiol.">
        <title>The Global Catalogue of Microorganisms (GCM) 10K type strain sequencing project: providing services to taxonomists for standard genome sequencing and annotation.</title>
        <authorList>
            <consortium name="The Broad Institute Genomics Platform"/>
            <consortium name="The Broad Institute Genome Sequencing Center for Infectious Disease"/>
            <person name="Wu L."/>
            <person name="Ma J."/>
        </authorList>
    </citation>
    <scope>NUCLEOTIDE SEQUENCE [LARGE SCALE GENOMIC DNA]</scope>
    <source>
        <strain evidence="4 5">JCM 15933</strain>
    </source>
</reference>
<dbReference type="InterPro" id="IPR015424">
    <property type="entry name" value="PyrdxlP-dep_Trfase"/>
</dbReference>
<comment type="caution">
    <text evidence="4">The sequence shown here is derived from an EMBL/GenBank/DDBJ whole genome shotgun (WGS) entry which is preliminary data.</text>
</comment>
<dbReference type="PANTHER" id="PTHR30244">
    <property type="entry name" value="TRANSAMINASE"/>
    <property type="match status" value="1"/>
</dbReference>
<dbReference type="Gene3D" id="3.90.1150.10">
    <property type="entry name" value="Aspartate Aminotransferase, domain 1"/>
    <property type="match status" value="1"/>
</dbReference>
<keyword evidence="4" id="KW-0032">Aminotransferase</keyword>
<proteinExistence type="inferred from homology"/>
<protein>
    <submittedName>
        <fullName evidence="4">Aminotransferase class I/II-fold pyridoxal phosphate-dependent enzyme</fullName>
    </submittedName>
</protein>
<evidence type="ECO:0000256" key="1">
    <source>
        <dbReference type="ARBA" id="ARBA00022898"/>
    </source>
</evidence>
<keyword evidence="4" id="KW-0808">Transferase</keyword>
<dbReference type="InterPro" id="IPR000653">
    <property type="entry name" value="DegT/StrS_aminotransferase"/>
</dbReference>
<dbReference type="InterPro" id="IPR015422">
    <property type="entry name" value="PyrdxlP-dep_Trfase_small"/>
</dbReference>
<dbReference type="Gene3D" id="3.40.640.10">
    <property type="entry name" value="Type I PLP-dependent aspartate aminotransferase-like (Major domain)"/>
    <property type="match status" value="1"/>
</dbReference>
<dbReference type="InterPro" id="IPR015421">
    <property type="entry name" value="PyrdxlP-dep_Trfase_major"/>
</dbReference>
<dbReference type="PIRSF" id="PIRSF000390">
    <property type="entry name" value="PLP_StrS"/>
    <property type="match status" value="1"/>
</dbReference>
<evidence type="ECO:0000313" key="5">
    <source>
        <dbReference type="Proteomes" id="UP001501470"/>
    </source>
</evidence>
<sequence length="380" mass="41359">MQPLFAEHLHVGRPNVGDRGRFLDRINGALDRLWLANNGPLVQEFEARVAAVAQARYCVPVANATVGLQIAAKAAGIGPGDEVIVPSFTSPATPHAMEWIGAVPIFADVDTETVTLDPHHVERLITPRTKAIIGVHVFGRPCHIDELSALADQHGLILLFDAAQALGCTYHGRPIGGFGDAEIFSFHATKYLNSFEGGAIVTNDPDLAEAARAMRNLGLDEHREQTYLGINGRMTEASAAMGLTSLESMQDFIDVNRRNAMLYQDGLAGVPGVTLRRQAPGERANHQYVVIETDARDAVHDLLLEHNVLSRKYFYPGCHDIEPYRSKRARHTPLPLPRTEALCDRVLSLPTGTSIGPAEIAGICDIIRTACLPLRQRLAA</sequence>
<dbReference type="RefSeq" id="WP_344508657.1">
    <property type="nucleotide sequence ID" value="NZ_BAAAQD010000020.1"/>
</dbReference>
<dbReference type="Proteomes" id="UP001501470">
    <property type="component" value="Unassembled WGS sequence"/>
</dbReference>
<evidence type="ECO:0000256" key="3">
    <source>
        <dbReference type="RuleBase" id="RU004508"/>
    </source>
</evidence>
<name>A0ABN2BY71_9ACTN</name>
<comment type="similarity">
    <text evidence="2 3">Belongs to the DegT/DnrJ/EryC1 family.</text>
</comment>
<keyword evidence="5" id="KW-1185">Reference proteome</keyword>
<keyword evidence="1 3" id="KW-0663">Pyridoxal phosphate</keyword>
<dbReference type="GO" id="GO:0008483">
    <property type="term" value="F:transaminase activity"/>
    <property type="evidence" value="ECO:0007669"/>
    <property type="project" value="UniProtKB-KW"/>
</dbReference>
<organism evidence="4 5">
    <name type="scientific">Dactylosporangium maewongense</name>
    <dbReference type="NCBI Taxonomy" id="634393"/>
    <lineage>
        <taxon>Bacteria</taxon>
        <taxon>Bacillati</taxon>
        <taxon>Actinomycetota</taxon>
        <taxon>Actinomycetes</taxon>
        <taxon>Micromonosporales</taxon>
        <taxon>Micromonosporaceae</taxon>
        <taxon>Dactylosporangium</taxon>
    </lineage>
</organism>
<evidence type="ECO:0000313" key="4">
    <source>
        <dbReference type="EMBL" id="GAA1547995.1"/>
    </source>
</evidence>
<dbReference type="PANTHER" id="PTHR30244:SF9">
    <property type="entry name" value="PROTEIN RV3402C"/>
    <property type="match status" value="1"/>
</dbReference>
<dbReference type="EMBL" id="BAAAQD010000020">
    <property type="protein sequence ID" value="GAA1547995.1"/>
    <property type="molecule type" value="Genomic_DNA"/>
</dbReference>
<accession>A0ABN2BY71</accession>
<dbReference type="Pfam" id="PF01041">
    <property type="entry name" value="DegT_DnrJ_EryC1"/>
    <property type="match status" value="1"/>
</dbReference>
<dbReference type="CDD" id="cd00616">
    <property type="entry name" value="AHBA_syn"/>
    <property type="match status" value="1"/>
</dbReference>
<dbReference type="SUPFAM" id="SSF53383">
    <property type="entry name" value="PLP-dependent transferases"/>
    <property type="match status" value="1"/>
</dbReference>
<gene>
    <name evidence="4" type="ORF">GCM10009827_080330</name>
</gene>